<dbReference type="Proteomes" id="UP000187203">
    <property type="component" value="Unassembled WGS sequence"/>
</dbReference>
<dbReference type="AlphaFoldDB" id="A0A1R3JEP9"/>
<dbReference type="InterPro" id="IPR006652">
    <property type="entry name" value="Kelch_1"/>
</dbReference>
<proteinExistence type="predicted"/>
<sequence length="377" mass="43289">MADLKQQEPSAMEEKSLYSIFRFDEGPIHYTLYIFTNLNLTNTPQKHPPRSIAILHMPRDEFPIGMGFVALGSKLYCIGGRFQKGDHKSNSNRVYVVDLNTIDKTCSEENKSPFVRIQDMHKGKCYPYVFTLNEKIYVMGGGRNIDSLVCFYKGKRNFEVFDPKVGEWTVLPSFRLPNDTPAVFLSHTVVLGHRVLFRCEVDSASSFSYNCSFDLENQKWAYESIQRGYWGVKEDEGIKDYISAWNDILDGTQAGPGVTVNDTLYTLNTLRDGCIGTYHISNNKDDRSIPCDTVRGIEIQFPIKRIEYGDGRHGYRNYINICDAELVHLGDEKFCLVTHNNPGYYSRSDEEVKKEVVILTFQVVKQKRYKADDQFIC</sequence>
<dbReference type="PANTHER" id="PTHR24414">
    <property type="entry name" value="F-BOX/KELCH-REPEAT PROTEIN SKIP4"/>
    <property type="match status" value="1"/>
</dbReference>
<protein>
    <submittedName>
        <fullName evidence="1">Kelch repeat type 1</fullName>
    </submittedName>
</protein>
<name>A0A1R3JEP9_9ROSI</name>
<keyword evidence="2" id="KW-1185">Reference proteome</keyword>
<dbReference type="InterPro" id="IPR050354">
    <property type="entry name" value="F-box/kelch-repeat_ARATH"/>
</dbReference>
<dbReference type="Pfam" id="PF01344">
    <property type="entry name" value="Kelch_1"/>
    <property type="match status" value="1"/>
</dbReference>
<evidence type="ECO:0000313" key="2">
    <source>
        <dbReference type="Proteomes" id="UP000187203"/>
    </source>
</evidence>
<gene>
    <name evidence="1" type="ORF">COLO4_16992</name>
</gene>
<organism evidence="1 2">
    <name type="scientific">Corchorus olitorius</name>
    <dbReference type="NCBI Taxonomy" id="93759"/>
    <lineage>
        <taxon>Eukaryota</taxon>
        <taxon>Viridiplantae</taxon>
        <taxon>Streptophyta</taxon>
        <taxon>Embryophyta</taxon>
        <taxon>Tracheophyta</taxon>
        <taxon>Spermatophyta</taxon>
        <taxon>Magnoliopsida</taxon>
        <taxon>eudicotyledons</taxon>
        <taxon>Gunneridae</taxon>
        <taxon>Pentapetalae</taxon>
        <taxon>rosids</taxon>
        <taxon>malvids</taxon>
        <taxon>Malvales</taxon>
        <taxon>Malvaceae</taxon>
        <taxon>Grewioideae</taxon>
        <taxon>Apeibeae</taxon>
        <taxon>Corchorus</taxon>
    </lineage>
</organism>
<dbReference type="OrthoDB" id="1148980at2759"/>
<dbReference type="InterPro" id="IPR015915">
    <property type="entry name" value="Kelch-typ_b-propeller"/>
</dbReference>
<dbReference type="Gene3D" id="2.120.10.80">
    <property type="entry name" value="Kelch-type beta propeller"/>
    <property type="match status" value="1"/>
</dbReference>
<evidence type="ECO:0000313" key="1">
    <source>
        <dbReference type="EMBL" id="OMO93292.1"/>
    </source>
</evidence>
<dbReference type="SUPFAM" id="SSF117281">
    <property type="entry name" value="Kelch motif"/>
    <property type="match status" value="1"/>
</dbReference>
<dbReference type="EMBL" id="AWUE01016274">
    <property type="protein sequence ID" value="OMO93292.1"/>
    <property type="molecule type" value="Genomic_DNA"/>
</dbReference>
<comment type="caution">
    <text evidence="1">The sequence shown here is derived from an EMBL/GenBank/DDBJ whole genome shotgun (WGS) entry which is preliminary data.</text>
</comment>
<dbReference type="PANTHER" id="PTHR24414:SF199">
    <property type="entry name" value="F-BOX_KELCH-REPEAT PROTEIN SKIP6-LIKE"/>
    <property type="match status" value="1"/>
</dbReference>
<reference evidence="2" key="1">
    <citation type="submission" date="2013-09" db="EMBL/GenBank/DDBJ databases">
        <title>Corchorus olitorius genome sequencing.</title>
        <authorList>
            <person name="Alam M."/>
            <person name="Haque M.S."/>
            <person name="Islam M.S."/>
            <person name="Emdad E.M."/>
            <person name="Islam M.M."/>
            <person name="Ahmed B."/>
            <person name="Halim A."/>
            <person name="Hossen Q.M.M."/>
            <person name="Hossain M.Z."/>
            <person name="Ahmed R."/>
            <person name="Khan M.M."/>
            <person name="Islam R."/>
            <person name="Rashid M.M."/>
            <person name="Khan S.A."/>
            <person name="Rahman M.S."/>
            <person name="Alam M."/>
            <person name="Yahiya A.S."/>
            <person name="Khan M.S."/>
            <person name="Azam M.S."/>
            <person name="Haque T."/>
            <person name="Lashkar M.Z.H."/>
            <person name="Akhand A.I."/>
            <person name="Morshed G."/>
            <person name="Roy S."/>
            <person name="Uddin K.S."/>
            <person name="Rabeya T."/>
            <person name="Hossain A.S."/>
            <person name="Chowdhury A."/>
            <person name="Snigdha A.R."/>
            <person name="Mortoza M.S."/>
            <person name="Matin S.A."/>
            <person name="Hoque S.M.E."/>
            <person name="Islam M.K."/>
            <person name="Roy D.K."/>
            <person name="Haider R."/>
            <person name="Moosa M.M."/>
            <person name="Elias S.M."/>
            <person name="Hasan A.M."/>
            <person name="Jahan S."/>
            <person name="Shafiuddin M."/>
            <person name="Mahmood N."/>
            <person name="Shommy N.S."/>
        </authorList>
    </citation>
    <scope>NUCLEOTIDE SEQUENCE [LARGE SCALE GENOMIC DNA]</scope>
    <source>
        <strain evidence="2">cv. O-4</strain>
    </source>
</reference>
<accession>A0A1R3JEP9</accession>